<evidence type="ECO:0008006" key="5">
    <source>
        <dbReference type="Google" id="ProtNLM"/>
    </source>
</evidence>
<feature type="transmembrane region" description="Helical" evidence="2">
    <location>
        <begin position="295"/>
        <end position="316"/>
    </location>
</feature>
<keyword evidence="4" id="KW-1185">Reference proteome</keyword>
<evidence type="ECO:0000313" key="3">
    <source>
        <dbReference type="EMBL" id="NGN62620.1"/>
    </source>
</evidence>
<feature type="transmembrane region" description="Helical" evidence="2">
    <location>
        <begin position="415"/>
        <end position="444"/>
    </location>
</feature>
<keyword evidence="2" id="KW-1133">Transmembrane helix</keyword>
<sequence length="497" mass="52539">MAAPETSGPIPPTSPGNGQGELDRLRAEVAALRAESAARTRRHGLGLAIRRTIAALLIAVVGFCTVASVIGVWGARTTLNTDRWVATVGPMPEEPAVNAAVTKLVTEQIFTAVDVEDRLAEALPPKAGFLAAPVSGAVRDFVRDKVSALLKTDEFQQLWEKANRTAHARIVAVLEDRNDNVSVQGSTVTLNLLPLMNDVLNVLESQLPTLFGKDLDLPAIGSGEIPPGLHDKIESALGVSLPADFGKITLYDRDKLGQLQDAVLLFKRGVLGLVIGTLVLLGIALWVSPNRRRTVLQLGLALVISVTVLTSILRAVKDQVLRELPGGVYEDGARSAMYTLFTTLRERGDQLLWLGIALAVLAYLVGPGRLPVGLRRYTVQGARATGRLTARATRQVAGSTALRAWIRRYVDGLRIAGAVLAAIVALALTTWTALLVVAVLLLGYEVLVTVLARSGAPADGQHAGAEPTENGQAEQEEAEAEPTSGQSAKAAVTGAPG</sequence>
<feature type="region of interest" description="Disordered" evidence="1">
    <location>
        <begin position="1"/>
        <end position="21"/>
    </location>
</feature>
<evidence type="ECO:0000256" key="2">
    <source>
        <dbReference type="SAM" id="Phobius"/>
    </source>
</evidence>
<evidence type="ECO:0000256" key="1">
    <source>
        <dbReference type="SAM" id="MobiDB-lite"/>
    </source>
</evidence>
<keyword evidence="2" id="KW-0472">Membrane</keyword>
<feature type="region of interest" description="Disordered" evidence="1">
    <location>
        <begin position="457"/>
        <end position="497"/>
    </location>
</feature>
<dbReference type="RefSeq" id="WP_165230291.1">
    <property type="nucleotide sequence ID" value="NZ_JAAKZV010000003.1"/>
</dbReference>
<keyword evidence="2" id="KW-0812">Transmembrane</keyword>
<reference evidence="3 4" key="1">
    <citation type="submission" date="2020-02" db="EMBL/GenBank/DDBJ databases">
        <title>Whole-genome analyses of novel actinobacteria.</title>
        <authorList>
            <person name="Sahin N."/>
        </authorList>
    </citation>
    <scope>NUCLEOTIDE SEQUENCE [LARGE SCALE GENOMIC DNA]</scope>
    <source>
        <strain evidence="3 4">A7024</strain>
    </source>
</reference>
<comment type="caution">
    <text evidence="3">The sequence shown here is derived from an EMBL/GenBank/DDBJ whole genome shotgun (WGS) entry which is preliminary data.</text>
</comment>
<feature type="transmembrane region" description="Helical" evidence="2">
    <location>
        <begin position="350"/>
        <end position="366"/>
    </location>
</feature>
<organism evidence="3 4">
    <name type="scientific">Streptomyces coryli</name>
    <dbReference type="NCBI Taxonomy" id="1128680"/>
    <lineage>
        <taxon>Bacteria</taxon>
        <taxon>Bacillati</taxon>
        <taxon>Actinomycetota</taxon>
        <taxon>Actinomycetes</taxon>
        <taxon>Kitasatosporales</taxon>
        <taxon>Streptomycetaceae</taxon>
        <taxon>Streptomyces</taxon>
    </lineage>
</organism>
<dbReference type="AlphaFoldDB" id="A0A6G4TSV7"/>
<dbReference type="Proteomes" id="UP000481583">
    <property type="component" value="Unassembled WGS sequence"/>
</dbReference>
<protein>
    <recommendedName>
        <fullName evidence="5">Integral membrane protein</fullName>
    </recommendedName>
</protein>
<dbReference type="EMBL" id="JAAKZV010000003">
    <property type="protein sequence ID" value="NGN62620.1"/>
    <property type="molecule type" value="Genomic_DNA"/>
</dbReference>
<gene>
    <name evidence="3" type="ORF">G5C51_01700</name>
</gene>
<evidence type="ECO:0000313" key="4">
    <source>
        <dbReference type="Proteomes" id="UP000481583"/>
    </source>
</evidence>
<accession>A0A6G4TSV7</accession>
<feature type="transmembrane region" description="Helical" evidence="2">
    <location>
        <begin position="269"/>
        <end position="288"/>
    </location>
</feature>
<name>A0A6G4TSV7_9ACTN</name>
<proteinExistence type="predicted"/>
<feature type="transmembrane region" description="Helical" evidence="2">
    <location>
        <begin position="52"/>
        <end position="73"/>
    </location>
</feature>